<name>A0A328BH23_9BACT</name>
<dbReference type="EMBL" id="QHKM01000005">
    <property type="protein sequence ID" value="RAK65184.1"/>
    <property type="molecule type" value="Genomic_DNA"/>
</dbReference>
<reference evidence="2" key="1">
    <citation type="submission" date="2018-05" db="EMBL/GenBank/DDBJ databases">
        <authorList>
            <person name="Nie L."/>
        </authorList>
    </citation>
    <scope>NUCLEOTIDE SEQUENCE [LARGE SCALE GENOMIC DNA]</scope>
    <source>
        <strain evidence="2">NL</strain>
    </source>
</reference>
<evidence type="ECO:0000313" key="1">
    <source>
        <dbReference type="EMBL" id="RAK65184.1"/>
    </source>
</evidence>
<sequence>MHEQIALCQPNIIIGWNTLSYFEKDSDFLKKIGLPSGPRQSLGSVDYWFAGSKLFIDTYHPASFKIKQQQYVGDILQVVKINQNALNLDLPTGNL</sequence>
<proteinExistence type="predicted"/>
<dbReference type="Proteomes" id="UP000248553">
    <property type="component" value="Unassembled WGS sequence"/>
</dbReference>
<evidence type="ECO:0000313" key="2">
    <source>
        <dbReference type="Proteomes" id="UP000248553"/>
    </source>
</evidence>
<comment type="caution">
    <text evidence="1">The sequence shown here is derived from an EMBL/GenBank/DDBJ whole genome shotgun (WGS) entry which is preliminary data.</text>
</comment>
<accession>A0A328BH23</accession>
<gene>
    <name evidence="1" type="ORF">DLM85_16740</name>
</gene>
<dbReference type="AlphaFoldDB" id="A0A328BH23"/>
<keyword evidence="2" id="KW-1185">Reference proteome</keyword>
<organism evidence="1 2">
    <name type="scientific">Hymenobacter edaphi</name>
    <dbReference type="NCBI Taxonomy" id="2211146"/>
    <lineage>
        <taxon>Bacteria</taxon>
        <taxon>Pseudomonadati</taxon>
        <taxon>Bacteroidota</taxon>
        <taxon>Cytophagia</taxon>
        <taxon>Cytophagales</taxon>
        <taxon>Hymenobacteraceae</taxon>
        <taxon>Hymenobacter</taxon>
    </lineage>
</organism>
<protein>
    <submittedName>
        <fullName evidence="1">Uncharacterized protein</fullName>
    </submittedName>
</protein>